<keyword evidence="6" id="KW-0472">Membrane</keyword>
<feature type="region of interest" description="Disordered" evidence="5">
    <location>
        <begin position="135"/>
        <end position="160"/>
    </location>
</feature>
<feature type="compositionally biased region" description="Low complexity" evidence="5">
    <location>
        <begin position="10"/>
        <end position="21"/>
    </location>
</feature>
<evidence type="ECO:0000256" key="6">
    <source>
        <dbReference type="SAM" id="Phobius"/>
    </source>
</evidence>
<sequence>MKKQNRAEGTPAQMTAPAAPMAPKPRKKHKHLVRILIALGIVLALLVLFVVPKLFQKPVYPSVNVAAAIKGNVQTSLDTSGIVKSEEVKTYFSPVNATIQELNVREGDPVSEGDKLVVFDLTDLEDKNKEAELQQAASQYGYQDSVQKSREGSADLNDAKANLDTLDQQIREKKDEITRIQDAMNADAIEFQQELEDWKNEQQQEAQSTPVPTATPDPADPNATPVPTPVPTQSPASEMPTYTADAKLQARLESANSELAELQAKKSEYEAKKSSAEASILTGNAASQLKANNELTKLSGLSVEELLEKGREGISADFSGVVTKVSAQQGGPTTQGGELFTISSNKDVVLEINVSKYDLEKIAVGQKAVITMVGKEYTGEVTRINRMASVNEKGTPVVAAEVKFDNPDENIYLGVEAKVSVQGDSAENVVLVPAEAINTGTDGTFCYVVVDGKIAKRMVTTGISSDEYIEVKEGINEGDQVITSVTVNMQEGMQVNPVDENAGAAGAAGAGTDAAQADAAGAVQE</sequence>
<gene>
    <name evidence="8" type="ORF">KTH89_14850</name>
</gene>
<evidence type="ECO:0000256" key="4">
    <source>
        <dbReference type="SAM" id="Coils"/>
    </source>
</evidence>
<dbReference type="Gene3D" id="2.40.420.20">
    <property type="match status" value="1"/>
</dbReference>
<feature type="region of interest" description="Disordered" evidence="5">
    <location>
        <begin position="197"/>
        <end position="241"/>
    </location>
</feature>
<dbReference type="NCBIfam" id="TIGR01730">
    <property type="entry name" value="RND_mfp"/>
    <property type="match status" value="1"/>
</dbReference>
<protein>
    <submittedName>
        <fullName evidence="8">Efflux RND transporter periplasmic adaptor subunit</fullName>
    </submittedName>
</protein>
<dbReference type="GO" id="GO:0022857">
    <property type="term" value="F:transmembrane transporter activity"/>
    <property type="evidence" value="ECO:0007669"/>
    <property type="project" value="InterPro"/>
</dbReference>
<accession>A0A949NH79</accession>
<keyword evidence="6" id="KW-1133">Transmembrane helix</keyword>
<evidence type="ECO:0000256" key="2">
    <source>
        <dbReference type="ARBA" id="ARBA00009477"/>
    </source>
</evidence>
<dbReference type="Gene3D" id="2.40.50.100">
    <property type="match status" value="1"/>
</dbReference>
<proteinExistence type="inferred from homology"/>
<keyword evidence="9" id="KW-1185">Reference proteome</keyword>
<dbReference type="AlphaFoldDB" id="A0A949NH79"/>
<dbReference type="Gene3D" id="2.40.30.170">
    <property type="match status" value="1"/>
</dbReference>
<dbReference type="InterPro" id="IPR058637">
    <property type="entry name" value="YknX-like_C"/>
</dbReference>
<comment type="similarity">
    <text evidence="2">Belongs to the membrane fusion protein (MFP) (TC 8.A.1) family.</text>
</comment>
<organism evidence="8 9">
    <name type="scientific">Diplocloster agilis</name>
    <dbReference type="NCBI Taxonomy" id="2850323"/>
    <lineage>
        <taxon>Bacteria</taxon>
        <taxon>Bacillati</taxon>
        <taxon>Bacillota</taxon>
        <taxon>Clostridia</taxon>
        <taxon>Lachnospirales</taxon>
        <taxon>Lachnospiraceae</taxon>
        <taxon>Diplocloster</taxon>
    </lineage>
</organism>
<feature type="transmembrane region" description="Helical" evidence="6">
    <location>
        <begin position="31"/>
        <end position="51"/>
    </location>
</feature>
<feature type="domain" description="YknX-like C-terminal permuted SH3-like" evidence="7">
    <location>
        <begin position="430"/>
        <end position="496"/>
    </location>
</feature>
<evidence type="ECO:0000313" key="9">
    <source>
        <dbReference type="Proteomes" id="UP000712157"/>
    </source>
</evidence>
<name>A0A949NH79_9FIRM</name>
<reference evidence="8" key="1">
    <citation type="submission" date="2021-06" db="EMBL/GenBank/DDBJ databases">
        <title>Description of novel taxa of the family Lachnospiraceae.</title>
        <authorList>
            <person name="Chaplin A.V."/>
            <person name="Sokolova S.R."/>
            <person name="Pikina A.P."/>
            <person name="Korzhanova M."/>
            <person name="Belova V."/>
            <person name="Korostin D."/>
            <person name="Efimov B.A."/>
        </authorList>
    </citation>
    <scope>NUCLEOTIDE SEQUENCE</scope>
    <source>
        <strain evidence="8">ASD5720</strain>
    </source>
</reference>
<feature type="coiled-coil region" evidence="4">
    <location>
        <begin position="245"/>
        <end position="279"/>
    </location>
</feature>
<dbReference type="PANTHER" id="PTHR32347">
    <property type="entry name" value="EFFLUX SYSTEM COMPONENT YKNX-RELATED"/>
    <property type="match status" value="1"/>
</dbReference>
<dbReference type="RefSeq" id="WP_238722228.1">
    <property type="nucleotide sequence ID" value="NZ_JAHQCW010000025.1"/>
</dbReference>
<dbReference type="InterPro" id="IPR050465">
    <property type="entry name" value="UPF0194_transport"/>
</dbReference>
<evidence type="ECO:0000256" key="5">
    <source>
        <dbReference type="SAM" id="MobiDB-lite"/>
    </source>
</evidence>
<feature type="region of interest" description="Disordered" evidence="5">
    <location>
        <begin position="500"/>
        <end position="525"/>
    </location>
</feature>
<dbReference type="InterPro" id="IPR006143">
    <property type="entry name" value="RND_pump_MFP"/>
</dbReference>
<evidence type="ECO:0000259" key="7">
    <source>
        <dbReference type="Pfam" id="PF25989"/>
    </source>
</evidence>
<dbReference type="PANTHER" id="PTHR32347:SF14">
    <property type="entry name" value="EFFLUX SYSTEM COMPONENT YKNX-RELATED"/>
    <property type="match status" value="1"/>
</dbReference>
<dbReference type="Pfam" id="PF25989">
    <property type="entry name" value="YknX_C"/>
    <property type="match status" value="1"/>
</dbReference>
<evidence type="ECO:0000256" key="3">
    <source>
        <dbReference type="ARBA" id="ARBA00023054"/>
    </source>
</evidence>
<evidence type="ECO:0000256" key="1">
    <source>
        <dbReference type="ARBA" id="ARBA00004196"/>
    </source>
</evidence>
<comment type="subcellular location">
    <subcellularLocation>
        <location evidence="1">Cell envelope</location>
    </subcellularLocation>
</comment>
<dbReference type="EMBL" id="JAHQCW010000025">
    <property type="protein sequence ID" value="MBU9737823.1"/>
    <property type="molecule type" value="Genomic_DNA"/>
</dbReference>
<feature type="compositionally biased region" description="Pro residues" evidence="5">
    <location>
        <begin position="213"/>
        <end position="232"/>
    </location>
</feature>
<dbReference type="SUPFAM" id="SSF111369">
    <property type="entry name" value="HlyD-like secretion proteins"/>
    <property type="match status" value="1"/>
</dbReference>
<dbReference type="Proteomes" id="UP000712157">
    <property type="component" value="Unassembled WGS sequence"/>
</dbReference>
<dbReference type="GO" id="GO:0030313">
    <property type="term" value="C:cell envelope"/>
    <property type="evidence" value="ECO:0007669"/>
    <property type="project" value="UniProtKB-SubCell"/>
</dbReference>
<keyword evidence="6" id="KW-0812">Transmembrane</keyword>
<feature type="region of interest" description="Disordered" evidence="5">
    <location>
        <begin position="1"/>
        <end position="24"/>
    </location>
</feature>
<keyword evidence="3 4" id="KW-0175">Coiled coil</keyword>
<evidence type="ECO:0000313" key="8">
    <source>
        <dbReference type="EMBL" id="MBU9737823.1"/>
    </source>
</evidence>
<feature type="compositionally biased region" description="Low complexity" evidence="5">
    <location>
        <begin position="502"/>
        <end position="525"/>
    </location>
</feature>
<feature type="compositionally biased region" description="Polar residues" evidence="5">
    <location>
        <begin position="135"/>
        <end position="146"/>
    </location>
</feature>
<dbReference type="GO" id="GO:0016020">
    <property type="term" value="C:membrane"/>
    <property type="evidence" value="ECO:0007669"/>
    <property type="project" value="InterPro"/>
</dbReference>
<comment type="caution">
    <text evidence="8">The sequence shown here is derived from an EMBL/GenBank/DDBJ whole genome shotgun (WGS) entry which is preliminary data.</text>
</comment>